<gene>
    <name evidence="1" type="ORF">Q664_10485</name>
</gene>
<sequence length="155" mass="16999">MFSIDERFRGLPASREQVLALYQSINSPHLAIPGKPAGPAQAFVLGLRGANGFAVFIYLYLSEAQDCAVYVPGRRAASQDDYQQDEAEALAFVESMGFMMDDAHFRSLPPPGQDELLKTLPVFYKDPKLVPGAAKSRADEKRTASMNLGRLLASF</sequence>
<accession>A0A084SXM9</accession>
<comment type="caution">
    <text evidence="1">The sequence shown here is derived from an EMBL/GenBank/DDBJ whole genome shotgun (WGS) entry which is preliminary data.</text>
</comment>
<dbReference type="RefSeq" id="WP_043392875.1">
    <property type="nucleotide sequence ID" value="NZ_JPMI01000062.1"/>
</dbReference>
<dbReference type="Proteomes" id="UP000028547">
    <property type="component" value="Unassembled WGS sequence"/>
</dbReference>
<reference evidence="1 2" key="1">
    <citation type="submission" date="2014-07" db="EMBL/GenBank/DDBJ databases">
        <title>Draft Genome Sequence of Gephyronic Acid Producer, Cystobacter violaceus Strain Cb vi76.</title>
        <authorList>
            <person name="Stevens D.C."/>
            <person name="Young J."/>
            <person name="Carmichael R."/>
            <person name="Tan J."/>
            <person name="Taylor R.E."/>
        </authorList>
    </citation>
    <scope>NUCLEOTIDE SEQUENCE [LARGE SCALE GENOMIC DNA]</scope>
    <source>
        <strain evidence="1 2">Cb vi76</strain>
    </source>
</reference>
<name>A0A084SXM9_9BACT</name>
<protein>
    <recommendedName>
        <fullName evidence="3">Social motility and stimulation tgl protein</fullName>
    </recommendedName>
</protein>
<organism evidence="1 2">
    <name type="scientific">Archangium violaceum Cb vi76</name>
    <dbReference type="NCBI Taxonomy" id="1406225"/>
    <lineage>
        <taxon>Bacteria</taxon>
        <taxon>Pseudomonadati</taxon>
        <taxon>Myxococcota</taxon>
        <taxon>Myxococcia</taxon>
        <taxon>Myxococcales</taxon>
        <taxon>Cystobacterineae</taxon>
        <taxon>Archangiaceae</taxon>
        <taxon>Archangium</taxon>
    </lineage>
</organism>
<evidence type="ECO:0000313" key="1">
    <source>
        <dbReference type="EMBL" id="KFA93214.1"/>
    </source>
</evidence>
<proteinExistence type="predicted"/>
<dbReference type="EMBL" id="JPMI01000062">
    <property type="protein sequence ID" value="KFA93214.1"/>
    <property type="molecule type" value="Genomic_DNA"/>
</dbReference>
<dbReference type="AlphaFoldDB" id="A0A084SXM9"/>
<evidence type="ECO:0000313" key="2">
    <source>
        <dbReference type="Proteomes" id="UP000028547"/>
    </source>
</evidence>
<evidence type="ECO:0008006" key="3">
    <source>
        <dbReference type="Google" id="ProtNLM"/>
    </source>
</evidence>